<dbReference type="PANTHER" id="PTHR34047:SF3">
    <property type="entry name" value="BLR2052 PROTEIN"/>
    <property type="match status" value="1"/>
</dbReference>
<keyword evidence="3" id="KW-0548">Nucleotidyltransferase</keyword>
<dbReference type="PANTHER" id="PTHR34047">
    <property type="entry name" value="NUCLEAR INTRON MATURASE 1, MITOCHONDRIAL-RELATED"/>
    <property type="match status" value="1"/>
</dbReference>
<dbReference type="AlphaFoldDB" id="A0A1G9VFI2"/>
<comment type="similarity">
    <text evidence="8">Belongs to the bacterial reverse transcriptase family.</text>
</comment>
<dbReference type="CDD" id="cd01651">
    <property type="entry name" value="RT_G2_intron"/>
    <property type="match status" value="1"/>
</dbReference>
<keyword evidence="4" id="KW-0479">Metal-binding</keyword>
<name>A0A1G9VFI2_9ACTN</name>
<evidence type="ECO:0000256" key="8">
    <source>
        <dbReference type="ARBA" id="ARBA00034120"/>
    </source>
</evidence>
<dbReference type="GO" id="GO:0046872">
    <property type="term" value="F:metal ion binding"/>
    <property type="evidence" value="ECO:0007669"/>
    <property type="project" value="UniProtKB-KW"/>
</dbReference>
<dbReference type="PRINTS" id="PR00866">
    <property type="entry name" value="RNADNAPOLMS"/>
</dbReference>
<organism evidence="11 12">
    <name type="scientific">Nonomuraea jiangxiensis</name>
    <dbReference type="NCBI Taxonomy" id="633440"/>
    <lineage>
        <taxon>Bacteria</taxon>
        <taxon>Bacillati</taxon>
        <taxon>Actinomycetota</taxon>
        <taxon>Actinomycetes</taxon>
        <taxon>Streptosporangiales</taxon>
        <taxon>Streptosporangiaceae</taxon>
        <taxon>Nonomuraea</taxon>
    </lineage>
</organism>
<keyword evidence="6 11" id="KW-0695">RNA-directed DNA polymerase</keyword>
<sequence length="205" mass="23246">MDRQSIEDFEADLRNNLYKIWNRMSSGTYFPPAVMAVEIPKAGGGTRVLGVPTVADRVAQTVAALALEPRTESIFHDDSYGYRPRRSALDAVAKCLQRCWKKDWVIDLDAAKFFDSVPWDLMVKAVEVNITIDQRWVLLYVKRWLAAPIQQPDGTLAERHGGTPQGSAVSPVLANLFMHYAFDTWLEREFPTVEFECYADDAVRC</sequence>
<dbReference type="InterPro" id="IPR051083">
    <property type="entry name" value="GrpII_Intron_Splice-Mob/Def"/>
</dbReference>
<evidence type="ECO:0000256" key="4">
    <source>
        <dbReference type="ARBA" id="ARBA00022723"/>
    </source>
</evidence>
<dbReference type="STRING" id="633440.SAMN05421869_15311"/>
<comment type="catalytic activity">
    <reaction evidence="9">
        <text>DNA(n) + a 2'-deoxyribonucleoside 5'-triphosphate = DNA(n+1) + diphosphate</text>
        <dbReference type="Rhea" id="RHEA:22508"/>
        <dbReference type="Rhea" id="RHEA-COMP:17339"/>
        <dbReference type="Rhea" id="RHEA-COMP:17340"/>
        <dbReference type="ChEBI" id="CHEBI:33019"/>
        <dbReference type="ChEBI" id="CHEBI:61560"/>
        <dbReference type="ChEBI" id="CHEBI:173112"/>
        <dbReference type="EC" id="2.7.7.49"/>
    </reaction>
</comment>
<protein>
    <recommendedName>
        <fullName evidence="1">RNA-directed DNA polymerase</fullName>
        <ecNumber evidence="1">2.7.7.49</ecNumber>
    </recommendedName>
</protein>
<dbReference type="GO" id="GO:0003964">
    <property type="term" value="F:RNA-directed DNA polymerase activity"/>
    <property type="evidence" value="ECO:0007669"/>
    <property type="project" value="UniProtKB-KW"/>
</dbReference>
<evidence type="ECO:0000256" key="6">
    <source>
        <dbReference type="ARBA" id="ARBA00022918"/>
    </source>
</evidence>
<evidence type="ECO:0000256" key="1">
    <source>
        <dbReference type="ARBA" id="ARBA00012493"/>
    </source>
</evidence>
<dbReference type="EC" id="2.7.7.49" evidence="1"/>
<dbReference type="EMBL" id="FNDJ01000053">
    <property type="protein sequence ID" value="SDM70866.1"/>
    <property type="molecule type" value="Genomic_DNA"/>
</dbReference>
<gene>
    <name evidence="11" type="ORF">SAMN05421869_15311</name>
</gene>
<keyword evidence="12" id="KW-1185">Reference proteome</keyword>
<keyword evidence="5" id="KW-0460">Magnesium</keyword>
<dbReference type="GO" id="GO:0051607">
    <property type="term" value="P:defense response to virus"/>
    <property type="evidence" value="ECO:0007669"/>
    <property type="project" value="UniProtKB-KW"/>
</dbReference>
<dbReference type="PROSITE" id="PS50878">
    <property type="entry name" value="RT_POL"/>
    <property type="match status" value="1"/>
</dbReference>
<dbReference type="RefSeq" id="WP_218136446.1">
    <property type="nucleotide sequence ID" value="NZ_FNDJ01000053.1"/>
</dbReference>
<dbReference type="Pfam" id="PF00078">
    <property type="entry name" value="RVT_1"/>
    <property type="match status" value="1"/>
</dbReference>
<dbReference type="Proteomes" id="UP000199202">
    <property type="component" value="Unassembled WGS sequence"/>
</dbReference>
<evidence type="ECO:0000256" key="5">
    <source>
        <dbReference type="ARBA" id="ARBA00022842"/>
    </source>
</evidence>
<feature type="domain" description="Reverse transcriptase" evidence="10">
    <location>
        <begin position="20"/>
        <end position="205"/>
    </location>
</feature>
<keyword evidence="2" id="KW-0808">Transferase</keyword>
<keyword evidence="7" id="KW-0051">Antiviral defense</keyword>
<reference evidence="11 12" key="1">
    <citation type="submission" date="2016-10" db="EMBL/GenBank/DDBJ databases">
        <authorList>
            <person name="de Groot N.N."/>
        </authorList>
    </citation>
    <scope>NUCLEOTIDE SEQUENCE [LARGE SCALE GENOMIC DNA]</scope>
    <source>
        <strain evidence="11 12">CGMCC 4.6533</strain>
    </source>
</reference>
<evidence type="ECO:0000313" key="11">
    <source>
        <dbReference type="EMBL" id="SDM70866.1"/>
    </source>
</evidence>
<evidence type="ECO:0000256" key="9">
    <source>
        <dbReference type="ARBA" id="ARBA00048173"/>
    </source>
</evidence>
<dbReference type="InterPro" id="IPR043502">
    <property type="entry name" value="DNA/RNA_pol_sf"/>
</dbReference>
<evidence type="ECO:0000256" key="7">
    <source>
        <dbReference type="ARBA" id="ARBA00023118"/>
    </source>
</evidence>
<evidence type="ECO:0000313" key="12">
    <source>
        <dbReference type="Proteomes" id="UP000199202"/>
    </source>
</evidence>
<dbReference type="InterPro" id="IPR000477">
    <property type="entry name" value="RT_dom"/>
</dbReference>
<dbReference type="InterPro" id="IPR000123">
    <property type="entry name" value="Reverse_transcriptase_msDNA"/>
</dbReference>
<evidence type="ECO:0000256" key="2">
    <source>
        <dbReference type="ARBA" id="ARBA00022679"/>
    </source>
</evidence>
<evidence type="ECO:0000259" key="10">
    <source>
        <dbReference type="PROSITE" id="PS50878"/>
    </source>
</evidence>
<accession>A0A1G9VFI2</accession>
<proteinExistence type="inferred from homology"/>
<dbReference type="GO" id="GO:0003723">
    <property type="term" value="F:RNA binding"/>
    <property type="evidence" value="ECO:0007669"/>
    <property type="project" value="InterPro"/>
</dbReference>
<dbReference type="SUPFAM" id="SSF56672">
    <property type="entry name" value="DNA/RNA polymerases"/>
    <property type="match status" value="1"/>
</dbReference>
<evidence type="ECO:0000256" key="3">
    <source>
        <dbReference type="ARBA" id="ARBA00022695"/>
    </source>
</evidence>